<dbReference type="PANTHER" id="PTHR47957">
    <property type="entry name" value="ATP-DEPENDENT HELICASE HRQ1"/>
    <property type="match status" value="1"/>
</dbReference>
<protein>
    <submittedName>
        <fullName evidence="7">DEAD/DEAH box helicase</fullName>
    </submittedName>
</protein>
<gene>
    <name evidence="7" type="ORF">AACH11_11820</name>
</gene>
<dbReference type="Pfam" id="PF00271">
    <property type="entry name" value="Helicase_C"/>
    <property type="match status" value="1"/>
</dbReference>
<dbReference type="Pfam" id="PF00270">
    <property type="entry name" value="DEAD"/>
    <property type="match status" value="1"/>
</dbReference>
<feature type="compositionally biased region" description="Basic and acidic residues" evidence="4">
    <location>
        <begin position="1103"/>
        <end position="1116"/>
    </location>
</feature>
<feature type="domain" description="Helicase C-terminal" evidence="6">
    <location>
        <begin position="1222"/>
        <end position="1322"/>
    </location>
</feature>
<dbReference type="RefSeq" id="WP_341374433.1">
    <property type="nucleotide sequence ID" value="NZ_JBBUTF010000009.1"/>
</dbReference>
<accession>A0ABU9B9S6</accession>
<evidence type="ECO:0000313" key="7">
    <source>
        <dbReference type="EMBL" id="MEK8026649.1"/>
    </source>
</evidence>
<keyword evidence="8" id="KW-1185">Reference proteome</keyword>
<reference evidence="7 8" key="1">
    <citation type="submission" date="2024-04" db="EMBL/GenBank/DDBJ databases">
        <title>Novel species of the genus Ideonella isolated from streams.</title>
        <authorList>
            <person name="Lu H."/>
        </authorList>
    </citation>
    <scope>NUCLEOTIDE SEQUENCE [LARGE SCALE GENOMIC DNA]</scope>
    <source>
        <strain evidence="7 8">BYS139W</strain>
    </source>
</reference>
<keyword evidence="2" id="KW-0067">ATP-binding</keyword>
<dbReference type="SMART" id="SM00487">
    <property type="entry name" value="DEXDc"/>
    <property type="match status" value="1"/>
</dbReference>
<dbReference type="SUPFAM" id="SSF52540">
    <property type="entry name" value="P-loop containing nucleoside triphosphate hydrolases"/>
    <property type="match status" value="2"/>
</dbReference>
<dbReference type="EMBL" id="JBBUTF010000009">
    <property type="protein sequence ID" value="MEK8026649.1"/>
    <property type="molecule type" value="Genomic_DNA"/>
</dbReference>
<dbReference type="InterPro" id="IPR027417">
    <property type="entry name" value="P-loop_NTPase"/>
</dbReference>
<feature type="coiled-coil region" evidence="3">
    <location>
        <begin position="277"/>
        <end position="311"/>
    </location>
</feature>
<evidence type="ECO:0000256" key="4">
    <source>
        <dbReference type="SAM" id="MobiDB-lite"/>
    </source>
</evidence>
<keyword evidence="7" id="KW-0347">Helicase</keyword>
<organism evidence="7 8">
    <name type="scientific">Pseudaquabacterium rugosum</name>
    <dbReference type="NCBI Taxonomy" id="2984194"/>
    <lineage>
        <taxon>Bacteria</taxon>
        <taxon>Pseudomonadati</taxon>
        <taxon>Pseudomonadota</taxon>
        <taxon>Betaproteobacteria</taxon>
        <taxon>Burkholderiales</taxon>
        <taxon>Sphaerotilaceae</taxon>
        <taxon>Pseudaquabacterium</taxon>
    </lineage>
</organism>
<keyword evidence="1" id="KW-0547">Nucleotide-binding</keyword>
<dbReference type="InterPro" id="IPR014001">
    <property type="entry name" value="Helicase_ATP-bd"/>
</dbReference>
<dbReference type="InterPro" id="IPR001650">
    <property type="entry name" value="Helicase_C-like"/>
</dbReference>
<dbReference type="Gene3D" id="3.40.50.300">
    <property type="entry name" value="P-loop containing nucleotide triphosphate hydrolases"/>
    <property type="match status" value="2"/>
</dbReference>
<feature type="domain" description="Helicase ATP-binding" evidence="5">
    <location>
        <begin position="116"/>
        <end position="477"/>
    </location>
</feature>
<feature type="region of interest" description="Disordered" evidence="4">
    <location>
        <begin position="1089"/>
        <end position="1116"/>
    </location>
</feature>
<evidence type="ECO:0000256" key="1">
    <source>
        <dbReference type="ARBA" id="ARBA00022741"/>
    </source>
</evidence>
<sequence>MRKRSPWPRNIKCLKGTVRVQETIGEDPIGSWEQLKGHLKRYIQSAFRTDSPSFEDDRKELLNTSGVLFQEPYLELLPSYVNAKALSALDAGDLPGLDEAARQGFIALAEAGLMPTGADLYVHQQRMLQAAMQRKHCVVVTGTGSGKTESFLLPVFASIAREALRPSRGWAAAAPPAALPSEWKSAPQWNFGRATARGERRKPAVRALLLYPMNALVEDQMSRLRRALDSDEAHAALDRHWGANRVRFGRYNGTTPVPGHPWRLDDQGKRELNRPKHDELKAELKQAIDQYQQLAMAIRAAQDRLRSLDATCGDTRDTKQQLADLRAQLSFVPRMSPSAAEMFHRWEMQAAPPDLLITNVSMLSIMLMRQASPEIEGDRADAEVFETTREWLAEDRDNHVFQLVLDELHLYRGASGTEVGYLLRLLLERLGLEPGSNQLQILASSASLDGEAESTYKFLGEFFGMGQENARDRFHVEGGASVNGAPNGPVEIPASFAQDCLDVARQADGAKLLDLLAREFSSSVGGAIPAKRLADSFWNKEGGRHRAVSLSRHLEGLFPYMAASDAGDAARGLFLAAGKAAQLAAVRAISPAHPLPRVRFHWMVKNIDGLWATAKHVGQDRRRRVGRLLAEPLMDVDGNRALEVLYCECCGTQLLAGYKTSASIPGSVDRYELAPMPPAIEGLPEATPQTRTDAQRYDKLGVVHLLPGDWEGVSDASELKWTQGSEERRENDRKPVYDAQAEWQRASIDPVTGIVEVGKEPVGDGIPCLWFCLEAFGDLLPAMPQRCPSCKIDYSARKGGRPAPIRSFATGLTQTSLLLTKHLMGVMPEGAGRKLVAFSDSRQSAARLANGVEAEQWEHLLRVAVLREIRERATGGVEPIKRQLLDCLEAGNVAQGQAILRERKELLPPAQFQALAEFWRDAKSVRDEPEFASEEAKSNVGRLMNWVPGFVRFDEFLSRPNPAKLALPPLWSYFAGLGVNPAGPGIDSKRVGEREDWTSFFDFEYPGGPRLSSTGFPQEKADRLEQFGDALRRQSWRAISGRLLYDLEAQGVGHLCLPPSAGTLQPSNIDEPVFRGICESVIRILTEQRRTNPSQRDWPPEAWSRDHPRRDRREGADKARIGNYLHACATRLGIGWEGLRDSVRGALARVGHGTEDAWGVVELSSLWVKVAARDSRPWVCERCGQVHWQPSGGICSRCTGHLPLSPNGLRSAAEIEQDHYYAYLAADGGSGFRIHAEELTGQTSDQAQRQRHFRDVFFPDECLEDVVRRDVVPKVDTIDLLSVTTTMEVGVDIGALQSVFQANMPPERFNYQQRAGRAGRKGQAFSVVLTYCRGQTHDRIHFDHPDEMTGGIPPQPTVSATEDQRLLAERLVAKEVLRRAFRSAGCMWHDSGRPVDTHGEMGLVREYFGPRRAAVEQWFLEKSAEIEGVADVVSRGTEIDPKRLAIDVQGLAVRLEKVASSASDPSQGLATALAEAGVLPMYGMPTSVRNLYFHLPPEPSGQSREPKVLDRTLDHAITDFAPGSERVWDKRLLSPIGLVGSISHHRSYKWEAIDRPIGSATWQLFCQSCRNFTIYRADPRTLRPTQAIDGWDESWIRNPPSQLCPRCGAVADLSLAVVPNGFLTDLNIEKPVISTESTRNGGPRSFVASPSLRAMAQRQLGRAFLALDHQGQVYRIAQAPSGKPFGFNRAISLRQQRGQQWLDGEIWKASPDEAEISACIASPKTTDVLSVRLLDGSGLTFFDHSKEVCARRAAWYSAATILQRAIALELDVDSLDIEIASVHRYLEDSNVSGAELYLADDHPNGAGLVDWASRNWVDLLAGCIEGSGKYARLGSMIREECRRATQGEQVWRSPDLLLRGFRNRQLHGLIDWRLGLELLRVMHDSAFLPGRDQFFEEWSVGLRSWEAVASELADTYCAAYEKEPLARQRGPMGAHGWLAQRGIAGRESMVFYLVSHPLWAASVTSSGPVGPDLTEWAQNIGATAICLVDSFNLSRRMAWVRGNLDLFPKLDISTDGLGASGGSPPIPKESWMQELIGLQEGGVLAHEGWNWTKVAGGDGWAAQPGVWLAHVNGQLAKVNISNFAGAGLRVKVIGATYLDRRSCPTLPLIAFRSGDGSS</sequence>
<evidence type="ECO:0000259" key="5">
    <source>
        <dbReference type="SMART" id="SM00487"/>
    </source>
</evidence>
<evidence type="ECO:0000313" key="8">
    <source>
        <dbReference type="Proteomes" id="UP001368500"/>
    </source>
</evidence>
<keyword evidence="3" id="KW-0175">Coiled coil</keyword>
<proteinExistence type="predicted"/>
<dbReference type="Proteomes" id="UP001368500">
    <property type="component" value="Unassembled WGS sequence"/>
</dbReference>
<evidence type="ECO:0000256" key="3">
    <source>
        <dbReference type="SAM" id="Coils"/>
    </source>
</evidence>
<dbReference type="PANTHER" id="PTHR47957:SF3">
    <property type="entry name" value="ATP-DEPENDENT HELICASE HRQ1"/>
    <property type="match status" value="1"/>
</dbReference>
<dbReference type="GO" id="GO:0004386">
    <property type="term" value="F:helicase activity"/>
    <property type="evidence" value="ECO:0007669"/>
    <property type="project" value="UniProtKB-KW"/>
</dbReference>
<dbReference type="InterPro" id="IPR011545">
    <property type="entry name" value="DEAD/DEAH_box_helicase_dom"/>
</dbReference>
<keyword evidence="7" id="KW-0378">Hydrolase</keyword>
<evidence type="ECO:0000259" key="6">
    <source>
        <dbReference type="SMART" id="SM00490"/>
    </source>
</evidence>
<comment type="caution">
    <text evidence="7">The sequence shown here is derived from an EMBL/GenBank/DDBJ whole genome shotgun (WGS) entry which is preliminary data.</text>
</comment>
<dbReference type="SMART" id="SM00490">
    <property type="entry name" value="HELICc"/>
    <property type="match status" value="1"/>
</dbReference>
<name>A0ABU9B9S6_9BURK</name>
<evidence type="ECO:0000256" key="2">
    <source>
        <dbReference type="ARBA" id="ARBA00022840"/>
    </source>
</evidence>